<sequence>MRADYPRPMARPRTATGLPAAAGPRGVAAAVGEDRAAWGTGLSDVLALFRSSDSLTRADVMAVTGLSRTTVGQRLDALLAADLVTATAGGSTGGRPAERFRFHPERGVLLACDVGATAFRAALCDLSGAVLDESAHVMDVSRGPRPVLKAVDTRFATLLRRAGRAPADVLGIGLDVPGPVDFATGRVVSPPIMTDWDGFDIPGWFAERYAAPVLVDKDVNAMAVGERQECYPDVDDLMLVKIGTGVGSGLIAGGRVHRGADGAAGDIGHIQLGEGAADAAAGDPPECRCGNRGCVEAYAGGWALVRDLQAAGRDVSTVDDAVNAIRSGDIAAQRLLRTSGRILGRAIADAVNLVNPRVVAVGGQLAHVDEQLLAGIREVVYRRSLPLATRDLLIVRSRLDPRAGVVGLAHLLADELFTPARLAALVGR</sequence>
<accession>A0A1M5RCC2</accession>
<dbReference type="GO" id="GO:0016301">
    <property type="term" value="F:kinase activity"/>
    <property type="evidence" value="ECO:0007669"/>
    <property type="project" value="UniProtKB-KW"/>
</dbReference>
<proteinExistence type="inferred from homology"/>
<dbReference type="InterPro" id="IPR036388">
    <property type="entry name" value="WH-like_DNA-bd_sf"/>
</dbReference>
<dbReference type="InterPro" id="IPR036390">
    <property type="entry name" value="WH_DNA-bd_sf"/>
</dbReference>
<evidence type="ECO:0000313" key="3">
    <source>
        <dbReference type="EMBL" id="SHH23921.1"/>
    </source>
</evidence>
<dbReference type="PANTHER" id="PTHR18964">
    <property type="entry name" value="ROK (REPRESSOR, ORF, KINASE) FAMILY"/>
    <property type="match status" value="1"/>
</dbReference>
<dbReference type="AlphaFoldDB" id="A0A1M5RCC2"/>
<dbReference type="SUPFAM" id="SSF46785">
    <property type="entry name" value="Winged helix' DNA-binding domain"/>
    <property type="match status" value="1"/>
</dbReference>
<keyword evidence="3" id="KW-0418">Kinase</keyword>
<gene>
    <name evidence="3" type="ORF">SAMN05443575_3507</name>
</gene>
<name>A0A1M5RCC2_9ACTN</name>
<evidence type="ECO:0000256" key="2">
    <source>
        <dbReference type="SAM" id="MobiDB-lite"/>
    </source>
</evidence>
<evidence type="ECO:0000256" key="1">
    <source>
        <dbReference type="ARBA" id="ARBA00006479"/>
    </source>
</evidence>
<dbReference type="Gene3D" id="1.10.10.10">
    <property type="entry name" value="Winged helix-like DNA-binding domain superfamily/Winged helix DNA-binding domain"/>
    <property type="match status" value="1"/>
</dbReference>
<keyword evidence="4" id="KW-1185">Reference proteome</keyword>
<feature type="region of interest" description="Disordered" evidence="2">
    <location>
        <begin position="1"/>
        <end position="23"/>
    </location>
</feature>
<organism evidence="3 4">
    <name type="scientific">Jatrophihabitans endophyticus</name>
    <dbReference type="NCBI Taxonomy" id="1206085"/>
    <lineage>
        <taxon>Bacteria</taxon>
        <taxon>Bacillati</taxon>
        <taxon>Actinomycetota</taxon>
        <taxon>Actinomycetes</taxon>
        <taxon>Jatrophihabitantales</taxon>
        <taxon>Jatrophihabitantaceae</taxon>
        <taxon>Jatrophihabitans</taxon>
    </lineage>
</organism>
<comment type="similarity">
    <text evidence="1">Belongs to the ROK (NagC/XylR) family.</text>
</comment>
<evidence type="ECO:0000313" key="4">
    <source>
        <dbReference type="Proteomes" id="UP000186132"/>
    </source>
</evidence>
<dbReference type="Pfam" id="PF00480">
    <property type="entry name" value="ROK"/>
    <property type="match status" value="1"/>
</dbReference>
<dbReference type="STRING" id="1206085.SAMN05443575_3507"/>
<dbReference type="Proteomes" id="UP000186132">
    <property type="component" value="Unassembled WGS sequence"/>
</dbReference>
<protein>
    <submittedName>
        <fullName evidence="3">Sugar kinase of the NBD/HSP70 family, may contain an N-terminal HTH domain</fullName>
    </submittedName>
</protein>
<dbReference type="EMBL" id="FQVU01000005">
    <property type="protein sequence ID" value="SHH23921.1"/>
    <property type="molecule type" value="Genomic_DNA"/>
</dbReference>
<dbReference type="InterPro" id="IPR043129">
    <property type="entry name" value="ATPase_NBD"/>
</dbReference>
<dbReference type="InterPro" id="IPR049874">
    <property type="entry name" value="ROK_cs"/>
</dbReference>
<dbReference type="SUPFAM" id="SSF53067">
    <property type="entry name" value="Actin-like ATPase domain"/>
    <property type="match status" value="1"/>
</dbReference>
<dbReference type="Gene3D" id="3.30.420.40">
    <property type="match status" value="2"/>
</dbReference>
<keyword evidence="3" id="KW-0808">Transferase</keyword>
<dbReference type="PANTHER" id="PTHR18964:SF173">
    <property type="entry name" value="GLUCOKINASE"/>
    <property type="match status" value="1"/>
</dbReference>
<dbReference type="InterPro" id="IPR000600">
    <property type="entry name" value="ROK"/>
</dbReference>
<reference evidence="4" key="1">
    <citation type="submission" date="2016-11" db="EMBL/GenBank/DDBJ databases">
        <authorList>
            <person name="Varghese N."/>
            <person name="Submissions S."/>
        </authorList>
    </citation>
    <scope>NUCLEOTIDE SEQUENCE [LARGE SCALE GENOMIC DNA]</scope>
    <source>
        <strain evidence="4">DSM 45627</strain>
    </source>
</reference>
<dbReference type="PROSITE" id="PS01125">
    <property type="entry name" value="ROK"/>
    <property type="match status" value="1"/>
</dbReference>